<evidence type="ECO:0000256" key="2">
    <source>
        <dbReference type="ARBA" id="ARBA00004613"/>
    </source>
</evidence>
<evidence type="ECO:0000256" key="11">
    <source>
        <dbReference type="ARBA" id="ARBA00023295"/>
    </source>
</evidence>
<dbReference type="SUPFAM" id="SSF57016">
    <property type="entry name" value="Plant lectins/antimicrobial peptides"/>
    <property type="match status" value="1"/>
</dbReference>
<name>W3XB66_PESFW</name>
<feature type="disulfide bond" evidence="13">
    <location>
        <begin position="594"/>
        <end position="608"/>
    </location>
</feature>
<sequence>MSPTGAGLCTGMKPVLRNLFLTLLAGSALAGDVPKSYSTRDPCPVTCDTAAGGAWSVYTNVKRVEACDKHMLLDFALHNPLDDPSTTVKIRACTLPDEVPSVSRRLVDRDTDADSDLCVAGASSIDVSLDVASSGNGSYFTYATANALAQVSSYLSASCDLSQVFSYSTGSIVGVFVGAAIDNGGSTTAVLAELIDMVNNTDTVTPEIMFAQRCVSEGSSKHTFGVAINNAADLSWVQSSVQSWSNGLCLNASSLTSAETSQIANTTIYEYTHPAVTLSNITVIHPNSTATTSGTITASLTSSATGSSGTADLGTSTSTGLSSDAETSSGTLLSTASTSESTGTSTAAAVTPPGPTQTGIVSTCNAYAIPTSGQGCWDFANDNGITTDELYEWNPAIGDCENFWADEAYCVGVSSSEKRDHVITARNPLRYQWKRDECDTTQIYSGDTCTSLTAECGVSLDDFESYNDGLCDDPLSPGQHVCCSEGDLPDYTPQMYDNGTCYTYVVNTGDTCSDIGAAVGLTITEIEEFNNGTTWGWNGCGDLLADAKICLSEGDPPLPNAVANAECGPTVPGTEMPTDGTALADLNPCPLNACCDIWGQCGITPQYCTNTTGPSGNPGTAPSDENGCISNCGTDIVNNSHNFTDKIYVGYYETWNWDRECLNMRAASIDTTQYTHIHWAFATISDDFEVVINDTYNQWEDFKALPVKRIVSIGGWGYSTDASTYDKMRTAISPDNRKTFAKNIITFLEDEDIDGVDFDWEYPGATDIPGIPAGEDTDGYYYFQFISIVRGYLGLDTDKTISMAAPASYWYLKNFEIYKSALECDYVVYMTYDLHGQWDYLNSWSQDGCETGNCLRSHVNLTETYYALSMITKAGVPSYLITVGVSSYGRSFKMAEAGCTGPECFYLANSDNSSMAAEGMCTVTAGYIANAEIKNIIYSNSTNVDSWYDEETDTDYLVYNDTEWVAYMSQDVKTSRTQLWNSYNFRGTVDWAVDLMEFTSDDGDPDGTCESGEYDDDDECVVYDEYANVDEWTPCTDGPFDFDDLDDDTINSWPSWCVAQYTIESLKNLFNDKLSDFTDMVNGDYDDKFDTYAEAVADSASSQVHDFMMDNGNDYFTCNIMEMSTCCSFCDDCNYCFGNENCYNVVSILQGLHTIEQKTLIVHWENKSEPCPPDLSERGYGTHQSIWWHLTEDKSAAFYEDLLNATGIPQAKIGMGRYTDVDSCEGTSHKEGDGAECWNQGYEFNVPVPQGYTEDDVTNPKDTVQSGLDAASDLPDQIDSILTQLKVLTYLGDPYELIDAISLPILMIASGVESMQEVIKTADKIEEAERKAIILAFISALLLFIPIVGEVASAVAGAADVAAVIAILGTVGNAAFDIYTIVDDKDNAPLAIVDLILAPLALADVAIVAKAATIRRGMDVADIAKLGERVESRMSKLQSVTGVCHA</sequence>
<evidence type="ECO:0000256" key="4">
    <source>
        <dbReference type="ARBA" id="ARBA00012729"/>
    </source>
</evidence>
<feature type="domain" description="Chitin-binding type-1" evidence="18">
    <location>
        <begin position="564"/>
        <end position="634"/>
    </location>
</feature>
<dbReference type="Pfam" id="PF01476">
    <property type="entry name" value="LysM"/>
    <property type="match status" value="2"/>
</dbReference>
<feature type="domain" description="LysM" evidence="19">
    <location>
        <begin position="502"/>
        <end position="551"/>
    </location>
</feature>
<dbReference type="GO" id="GO:0008843">
    <property type="term" value="F:endochitinase activity"/>
    <property type="evidence" value="ECO:0007669"/>
    <property type="project" value="UniProtKB-EC"/>
</dbReference>
<evidence type="ECO:0000256" key="7">
    <source>
        <dbReference type="ARBA" id="ARBA00022801"/>
    </source>
</evidence>
<dbReference type="PROSITE" id="PS01095">
    <property type="entry name" value="GH18_1"/>
    <property type="match status" value="1"/>
</dbReference>
<dbReference type="RefSeq" id="XP_007831340.1">
    <property type="nucleotide sequence ID" value="XM_007833149.1"/>
</dbReference>
<keyword evidence="10" id="KW-0119">Carbohydrate metabolism</keyword>
<feature type="disulfide bond" evidence="13">
    <location>
        <begin position="628"/>
        <end position="632"/>
    </location>
</feature>
<feature type="transmembrane region" description="Helical" evidence="16">
    <location>
        <begin position="1332"/>
        <end position="1349"/>
    </location>
</feature>
<dbReference type="InterPro" id="IPR011583">
    <property type="entry name" value="Chitinase_II/V-like_cat"/>
</dbReference>
<evidence type="ECO:0000256" key="12">
    <source>
        <dbReference type="ARBA" id="ARBA00023326"/>
    </source>
</evidence>
<dbReference type="Gene3D" id="3.20.20.80">
    <property type="entry name" value="Glycosidases"/>
    <property type="match status" value="1"/>
</dbReference>
<evidence type="ECO:0000256" key="17">
    <source>
        <dbReference type="SAM" id="SignalP"/>
    </source>
</evidence>
<keyword evidence="9" id="KW-0843">Virulence</keyword>
<keyword evidence="8" id="KW-0146">Chitin degradation</keyword>
<dbReference type="SUPFAM" id="SSF54556">
    <property type="entry name" value="Chitinase insertion domain"/>
    <property type="match status" value="1"/>
</dbReference>
<dbReference type="InterPro" id="IPR017853">
    <property type="entry name" value="GH"/>
</dbReference>
<dbReference type="Gene3D" id="3.10.350.10">
    <property type="entry name" value="LysM domain"/>
    <property type="match status" value="3"/>
</dbReference>
<feature type="transmembrane region" description="Helical" evidence="16">
    <location>
        <begin position="1361"/>
        <end position="1382"/>
    </location>
</feature>
<keyword evidence="6 13" id="KW-0147">Chitin-binding</keyword>
<keyword evidence="11 14" id="KW-0326">Glycosidase</keyword>
<evidence type="ECO:0000256" key="15">
    <source>
        <dbReference type="SAM" id="MobiDB-lite"/>
    </source>
</evidence>
<dbReference type="InterPro" id="IPR036861">
    <property type="entry name" value="Endochitinase-like_sf"/>
</dbReference>
<dbReference type="CDD" id="cd00035">
    <property type="entry name" value="ChtBD1"/>
    <property type="match status" value="1"/>
</dbReference>
<dbReference type="STRING" id="1229662.W3XB66"/>
<dbReference type="OrthoDB" id="73875at2759"/>
<feature type="signal peptide" evidence="17">
    <location>
        <begin position="1"/>
        <end position="30"/>
    </location>
</feature>
<dbReference type="SUPFAM" id="SSF51445">
    <property type="entry name" value="(Trans)glycosidases"/>
    <property type="match status" value="1"/>
</dbReference>
<dbReference type="GO" id="GO:0006032">
    <property type="term" value="P:chitin catabolic process"/>
    <property type="evidence" value="ECO:0007669"/>
    <property type="project" value="UniProtKB-KW"/>
</dbReference>
<keyword evidence="7 14" id="KW-0378">Hydrolase</keyword>
<feature type="domain" description="LysM" evidence="19">
    <location>
        <begin position="366"/>
        <end position="411"/>
    </location>
</feature>
<evidence type="ECO:0000256" key="16">
    <source>
        <dbReference type="SAM" id="Phobius"/>
    </source>
</evidence>
<gene>
    <name evidence="21" type="ORF">PFICI_04568</name>
</gene>
<dbReference type="eggNOG" id="KOG2806">
    <property type="taxonomic scope" value="Eukaryota"/>
</dbReference>
<comment type="catalytic activity">
    <reaction evidence="1">
        <text>Random endo-hydrolysis of N-acetyl-beta-D-glucosaminide (1-&gt;4)-beta-linkages in chitin and chitodextrins.</text>
        <dbReference type="EC" id="3.2.1.14"/>
    </reaction>
</comment>
<dbReference type="Gene3D" id="3.10.50.10">
    <property type="match status" value="1"/>
</dbReference>
<dbReference type="InterPro" id="IPR053214">
    <property type="entry name" value="LysM12-like"/>
</dbReference>
<dbReference type="CDD" id="cd00118">
    <property type="entry name" value="LysM"/>
    <property type="match status" value="2"/>
</dbReference>
<keyword evidence="5" id="KW-0964">Secreted</keyword>
<dbReference type="EC" id="3.2.1.14" evidence="4"/>
<keyword evidence="12" id="KW-0624">Polysaccharide degradation</keyword>
<organism evidence="21 22">
    <name type="scientific">Pestalotiopsis fici (strain W106-1 / CGMCC3.15140)</name>
    <dbReference type="NCBI Taxonomy" id="1229662"/>
    <lineage>
        <taxon>Eukaryota</taxon>
        <taxon>Fungi</taxon>
        <taxon>Dikarya</taxon>
        <taxon>Ascomycota</taxon>
        <taxon>Pezizomycotina</taxon>
        <taxon>Sordariomycetes</taxon>
        <taxon>Xylariomycetidae</taxon>
        <taxon>Amphisphaeriales</taxon>
        <taxon>Sporocadaceae</taxon>
        <taxon>Pestalotiopsis</taxon>
    </lineage>
</organism>
<evidence type="ECO:0000256" key="9">
    <source>
        <dbReference type="ARBA" id="ARBA00023026"/>
    </source>
</evidence>
<keyword evidence="16" id="KW-0472">Membrane</keyword>
<keyword evidence="22" id="KW-1185">Reference proteome</keyword>
<feature type="region of interest" description="Disordered" evidence="15">
    <location>
        <begin position="301"/>
        <end position="355"/>
    </location>
</feature>
<evidence type="ECO:0000256" key="5">
    <source>
        <dbReference type="ARBA" id="ARBA00022525"/>
    </source>
</evidence>
<accession>W3XB66</accession>
<dbReference type="GeneID" id="19269581"/>
<dbReference type="Pfam" id="PF00704">
    <property type="entry name" value="Glyco_hydro_18"/>
    <property type="match status" value="1"/>
</dbReference>
<keyword evidence="17" id="KW-0732">Signal</keyword>
<dbReference type="InterPro" id="IPR001579">
    <property type="entry name" value="Glyco_hydro_18_chit_AS"/>
</dbReference>
<evidence type="ECO:0000256" key="1">
    <source>
        <dbReference type="ARBA" id="ARBA00000822"/>
    </source>
</evidence>
<dbReference type="InterPro" id="IPR001002">
    <property type="entry name" value="Chitin-bd_1"/>
</dbReference>
<dbReference type="GO" id="GO:0000272">
    <property type="term" value="P:polysaccharide catabolic process"/>
    <property type="evidence" value="ECO:0007669"/>
    <property type="project" value="UniProtKB-KW"/>
</dbReference>
<dbReference type="PROSITE" id="PS51782">
    <property type="entry name" value="LYSM"/>
    <property type="match status" value="3"/>
</dbReference>
<evidence type="ECO:0000256" key="10">
    <source>
        <dbReference type="ARBA" id="ARBA00023277"/>
    </source>
</evidence>
<comment type="caution">
    <text evidence="13">Lacks conserved residue(s) required for the propagation of feature annotation.</text>
</comment>
<dbReference type="KEGG" id="pfy:PFICI_04568"/>
<dbReference type="InterPro" id="IPR001223">
    <property type="entry name" value="Glyco_hydro18_cat"/>
</dbReference>
<keyword evidence="16" id="KW-0812">Transmembrane</keyword>
<dbReference type="Proteomes" id="UP000030651">
    <property type="component" value="Unassembled WGS sequence"/>
</dbReference>
<feature type="domain" description="GH18" evidence="20">
    <location>
        <begin position="646"/>
        <end position="1007"/>
    </location>
</feature>
<evidence type="ECO:0000259" key="20">
    <source>
        <dbReference type="PROSITE" id="PS51910"/>
    </source>
</evidence>
<dbReference type="InParanoid" id="W3XB66"/>
<feature type="compositionally biased region" description="Low complexity" evidence="15">
    <location>
        <begin position="301"/>
        <end position="349"/>
    </location>
</feature>
<evidence type="ECO:0000313" key="21">
    <source>
        <dbReference type="EMBL" id="ETS82692.1"/>
    </source>
</evidence>
<comment type="subcellular location">
    <subcellularLocation>
        <location evidence="2">Secreted</location>
    </subcellularLocation>
</comment>
<keyword evidence="13" id="KW-1015">Disulfide bond</keyword>
<feature type="domain" description="LysM" evidence="19">
    <location>
        <begin position="439"/>
        <end position="483"/>
    </location>
</feature>
<evidence type="ECO:0000259" key="18">
    <source>
        <dbReference type="PROSITE" id="PS50941"/>
    </source>
</evidence>
<feature type="chain" id="PRO_5004834475" description="chitinase" evidence="17">
    <location>
        <begin position="31"/>
        <end position="1446"/>
    </location>
</feature>
<comment type="similarity">
    <text evidence="3">Belongs to the glycosyl hydrolase 18 family. Chitinase class V subfamily.</text>
</comment>
<dbReference type="InterPro" id="IPR036779">
    <property type="entry name" value="LysM_dom_sf"/>
</dbReference>
<dbReference type="InterPro" id="IPR029070">
    <property type="entry name" value="Chitinase_insertion_sf"/>
</dbReference>
<dbReference type="SMART" id="SM00636">
    <property type="entry name" value="Glyco_18"/>
    <property type="match status" value="1"/>
</dbReference>
<evidence type="ECO:0000259" key="19">
    <source>
        <dbReference type="PROSITE" id="PS51782"/>
    </source>
</evidence>
<evidence type="ECO:0000313" key="22">
    <source>
        <dbReference type="Proteomes" id="UP000030651"/>
    </source>
</evidence>
<dbReference type="SMART" id="SM00257">
    <property type="entry name" value="LysM"/>
    <property type="match status" value="3"/>
</dbReference>
<proteinExistence type="inferred from homology"/>
<dbReference type="OMA" id="NWDRPCL"/>
<evidence type="ECO:0000256" key="14">
    <source>
        <dbReference type="RuleBase" id="RU000489"/>
    </source>
</evidence>
<dbReference type="GO" id="GO:0005576">
    <property type="term" value="C:extracellular region"/>
    <property type="evidence" value="ECO:0007669"/>
    <property type="project" value="UniProtKB-SubCell"/>
</dbReference>
<keyword evidence="16" id="KW-1133">Transmembrane helix</keyword>
<protein>
    <recommendedName>
        <fullName evidence="4">chitinase</fullName>
        <ecNumber evidence="4">3.2.1.14</ecNumber>
    </recommendedName>
</protein>
<evidence type="ECO:0000256" key="3">
    <source>
        <dbReference type="ARBA" id="ARBA00008682"/>
    </source>
</evidence>
<dbReference type="PANTHER" id="PTHR47700">
    <property type="entry name" value="V CHITINASE, PUTATIVE (AFU_ORTHOLOGUE AFUA_6G13720)-RELATED"/>
    <property type="match status" value="1"/>
</dbReference>
<reference evidence="22" key="1">
    <citation type="journal article" date="2015" name="BMC Genomics">
        <title>Genomic and transcriptomic analysis of the endophytic fungus Pestalotiopsis fici reveals its lifestyle and high potential for synthesis of natural products.</title>
        <authorList>
            <person name="Wang X."/>
            <person name="Zhang X."/>
            <person name="Liu L."/>
            <person name="Xiang M."/>
            <person name="Wang W."/>
            <person name="Sun X."/>
            <person name="Che Y."/>
            <person name="Guo L."/>
            <person name="Liu G."/>
            <person name="Guo L."/>
            <person name="Wang C."/>
            <person name="Yin W.B."/>
            <person name="Stadler M."/>
            <person name="Zhang X."/>
            <person name="Liu X."/>
        </authorList>
    </citation>
    <scope>NUCLEOTIDE SEQUENCE [LARGE SCALE GENOMIC DNA]</scope>
    <source>
        <strain evidence="22">W106-1 / CGMCC3.15140</strain>
    </source>
</reference>
<feature type="transmembrane region" description="Helical" evidence="16">
    <location>
        <begin position="1388"/>
        <end position="1409"/>
    </location>
</feature>
<evidence type="ECO:0000256" key="8">
    <source>
        <dbReference type="ARBA" id="ARBA00023024"/>
    </source>
</evidence>
<feature type="disulfide bond" evidence="13">
    <location>
        <begin position="589"/>
        <end position="601"/>
    </location>
</feature>
<dbReference type="PROSITE" id="PS50941">
    <property type="entry name" value="CHIT_BIND_I_2"/>
    <property type="match status" value="1"/>
</dbReference>
<dbReference type="InterPro" id="IPR018392">
    <property type="entry name" value="LysM"/>
</dbReference>
<dbReference type="HOGENOM" id="CLU_001482_0_0_1"/>
<evidence type="ECO:0000256" key="13">
    <source>
        <dbReference type="PROSITE-ProRule" id="PRU00261"/>
    </source>
</evidence>
<dbReference type="GO" id="GO:0008061">
    <property type="term" value="F:chitin binding"/>
    <property type="evidence" value="ECO:0007669"/>
    <property type="project" value="UniProtKB-UniRule"/>
</dbReference>
<dbReference type="CDD" id="cd02878">
    <property type="entry name" value="GH18_zymocin_alpha"/>
    <property type="match status" value="1"/>
</dbReference>
<evidence type="ECO:0000256" key="6">
    <source>
        <dbReference type="ARBA" id="ARBA00022669"/>
    </source>
</evidence>
<dbReference type="EMBL" id="KI912111">
    <property type="protein sequence ID" value="ETS82692.1"/>
    <property type="molecule type" value="Genomic_DNA"/>
</dbReference>
<dbReference type="PROSITE" id="PS51910">
    <property type="entry name" value="GH18_2"/>
    <property type="match status" value="1"/>
</dbReference>
<dbReference type="PANTHER" id="PTHR47700:SF2">
    <property type="entry name" value="CHITINASE"/>
    <property type="match status" value="1"/>
</dbReference>